<keyword evidence="2" id="KW-1185">Reference proteome</keyword>
<dbReference type="RefSeq" id="WP_089533953.1">
    <property type="nucleotide sequence ID" value="NZ_CP022437.1"/>
</dbReference>
<evidence type="ECO:0000313" key="1">
    <source>
        <dbReference type="EMBL" id="ASN06958.1"/>
    </source>
</evidence>
<protein>
    <recommendedName>
        <fullName evidence="3">DUF2785 domain-containing protein</fullName>
    </recommendedName>
</protein>
<dbReference type="EMBL" id="CP022437">
    <property type="protein sequence ID" value="ASN06958.1"/>
    <property type="molecule type" value="Genomic_DNA"/>
</dbReference>
<dbReference type="Proteomes" id="UP000204391">
    <property type="component" value="Chromosome"/>
</dbReference>
<dbReference type="InterPro" id="IPR021247">
    <property type="entry name" value="DUF2785"/>
</dbReference>
<dbReference type="Pfam" id="PF10978">
    <property type="entry name" value="DUF2785"/>
    <property type="match status" value="1"/>
</dbReference>
<reference evidence="1 2" key="1">
    <citation type="journal article" date="2003" name="Int. J. Syst. Evol. Microbiol.">
        <title>Virgibacillus carmonensis sp. nov., Virgibacillus necropolis sp. nov. and Virgibacillus picturae sp. nov., three novel species isolated from deteriorated mural paintings, transfer of the species of the genus salibacillus to Virgibacillus, as Virgibacillus marismortui comb. nov. and Virgibacillus salexigens comb. nov., and emended description of the genus Virgibacillus.</title>
        <authorList>
            <person name="Heyrman J."/>
            <person name="Logan N.A."/>
            <person name="Busse H.J."/>
            <person name="Balcaen A."/>
            <person name="Lebbe L."/>
            <person name="Rodriguez-Diaz M."/>
            <person name="Swings J."/>
            <person name="De Vos P."/>
        </authorList>
    </citation>
    <scope>NUCLEOTIDE SEQUENCE [LARGE SCALE GENOMIC DNA]</scope>
    <source>
        <strain evidence="1 2">LMG 19488</strain>
    </source>
</reference>
<organism evidence="1 2">
    <name type="scientific">Virgibacillus necropolis</name>
    <dbReference type="NCBI Taxonomy" id="163877"/>
    <lineage>
        <taxon>Bacteria</taxon>
        <taxon>Bacillati</taxon>
        <taxon>Bacillota</taxon>
        <taxon>Bacilli</taxon>
        <taxon>Bacillales</taxon>
        <taxon>Bacillaceae</taxon>
        <taxon>Virgibacillus</taxon>
    </lineage>
</organism>
<proteinExistence type="predicted"/>
<dbReference type="OrthoDB" id="7619731at2"/>
<dbReference type="KEGG" id="vne:CFK40_19040"/>
<name>A0A221MH13_9BACI</name>
<evidence type="ECO:0000313" key="2">
    <source>
        <dbReference type="Proteomes" id="UP000204391"/>
    </source>
</evidence>
<dbReference type="AlphaFoldDB" id="A0A221MH13"/>
<gene>
    <name evidence="1" type="ORF">CFK40_19040</name>
</gene>
<accession>A0A221MH13</accession>
<evidence type="ECO:0008006" key="3">
    <source>
        <dbReference type="Google" id="ProtNLM"/>
    </source>
</evidence>
<sequence length="281" mass="32397">MNATELKETLMTYKNNNFQMDESISISELTTAMLREIGNVDPELRDELIYSSFSQLILEDSYSDGELKRILTTCMDTDHLFYKIGEIGKDSVFTRSFSSLIIAMILLVNLQKNFLASNDIEQISVSLLKYLDQEQDIRGLVHAKGWAHSIAHVADALDELVKQPNLSIENAENVFTAIFNKMAFNKDYFHYEEDERMANPVIAMLQRGFSESMVCEKIAELANELKQNFSTGDQAYFVYRANIKQFLRSLYFHLETIEKNVEVRNSIKQALEGINQPYYQM</sequence>